<dbReference type="PANTHER" id="PTHR11941">
    <property type="entry name" value="ENOYL-COA HYDRATASE-RELATED"/>
    <property type="match status" value="1"/>
</dbReference>
<proteinExistence type="inferred from homology"/>
<comment type="similarity">
    <text evidence="1 2">Belongs to the enoyl-CoA hydratase/isomerase family.</text>
</comment>
<dbReference type="InterPro" id="IPR001753">
    <property type="entry name" value="Enoyl-CoA_hydra/iso"/>
</dbReference>
<keyword evidence="4" id="KW-1185">Reference proteome</keyword>
<name>A0ABW0U6K0_9BACI</name>
<dbReference type="SUPFAM" id="SSF52096">
    <property type="entry name" value="ClpP/crotonase"/>
    <property type="match status" value="1"/>
</dbReference>
<evidence type="ECO:0000256" key="1">
    <source>
        <dbReference type="ARBA" id="ARBA00005254"/>
    </source>
</evidence>
<dbReference type="Gene3D" id="3.90.226.10">
    <property type="entry name" value="2-enoyl-CoA Hydratase, Chain A, domain 1"/>
    <property type="match status" value="1"/>
</dbReference>
<evidence type="ECO:0000313" key="4">
    <source>
        <dbReference type="Proteomes" id="UP001596143"/>
    </source>
</evidence>
<dbReference type="PROSITE" id="PS00166">
    <property type="entry name" value="ENOYL_COA_HYDRATASE"/>
    <property type="match status" value="1"/>
</dbReference>
<dbReference type="PANTHER" id="PTHR11941:SF133">
    <property type="entry name" value="1,2-EPOXYPHENYLACETYL-COA ISOMERASE"/>
    <property type="match status" value="1"/>
</dbReference>
<organism evidence="3 4">
    <name type="scientific">Aliibacillus thermotolerans</name>
    <dbReference type="NCBI Taxonomy" id="1834418"/>
    <lineage>
        <taxon>Bacteria</taxon>
        <taxon>Bacillati</taxon>
        <taxon>Bacillota</taxon>
        <taxon>Bacilli</taxon>
        <taxon>Bacillales</taxon>
        <taxon>Bacillaceae</taxon>
        <taxon>Aliibacillus</taxon>
    </lineage>
</organism>
<dbReference type="RefSeq" id="WP_270898288.1">
    <property type="nucleotide sequence ID" value="NZ_JBHSPF010000022.1"/>
</dbReference>
<dbReference type="InterPro" id="IPR018376">
    <property type="entry name" value="Enoyl-CoA_hyd/isom_CS"/>
</dbReference>
<gene>
    <name evidence="3" type="ORF">ACFPTR_05795</name>
</gene>
<sequence>MGQVVQTKICKGIGYLELARPDKRNALTKKLVEQAIAACRKLDESPEVRVIILSGAGSAFCAGGDIMEMRSLNKASEISLWMKNAFRLTKTIQELNKYVIAAVHGFAAGAGFSLALASDFVVADRNSSFISSFTNVGLIPDLGLTKLLTERVLFR</sequence>
<dbReference type="Pfam" id="PF00378">
    <property type="entry name" value="ECH_1"/>
    <property type="match status" value="1"/>
</dbReference>
<accession>A0ABW0U6K0</accession>
<dbReference type="CDD" id="cd06558">
    <property type="entry name" value="crotonase-like"/>
    <property type="match status" value="1"/>
</dbReference>
<dbReference type="InterPro" id="IPR029045">
    <property type="entry name" value="ClpP/crotonase-like_dom_sf"/>
</dbReference>
<dbReference type="Proteomes" id="UP001596143">
    <property type="component" value="Unassembled WGS sequence"/>
</dbReference>
<protein>
    <submittedName>
        <fullName evidence="3">Enoyl-CoA hydratase/isomerase family protein</fullName>
    </submittedName>
</protein>
<evidence type="ECO:0000313" key="3">
    <source>
        <dbReference type="EMBL" id="MFC5628409.1"/>
    </source>
</evidence>
<comment type="caution">
    <text evidence="3">The sequence shown here is derived from an EMBL/GenBank/DDBJ whole genome shotgun (WGS) entry which is preliminary data.</text>
</comment>
<evidence type="ECO:0000256" key="2">
    <source>
        <dbReference type="RuleBase" id="RU003707"/>
    </source>
</evidence>
<dbReference type="EMBL" id="JBHSPF010000022">
    <property type="protein sequence ID" value="MFC5628409.1"/>
    <property type="molecule type" value="Genomic_DNA"/>
</dbReference>
<reference evidence="4" key="1">
    <citation type="journal article" date="2019" name="Int. J. Syst. Evol. Microbiol.">
        <title>The Global Catalogue of Microorganisms (GCM) 10K type strain sequencing project: providing services to taxonomists for standard genome sequencing and annotation.</title>
        <authorList>
            <consortium name="The Broad Institute Genomics Platform"/>
            <consortium name="The Broad Institute Genome Sequencing Center for Infectious Disease"/>
            <person name="Wu L."/>
            <person name="Ma J."/>
        </authorList>
    </citation>
    <scope>NUCLEOTIDE SEQUENCE [LARGE SCALE GENOMIC DNA]</scope>
    <source>
        <strain evidence="4">CGMCC 1.15790</strain>
    </source>
</reference>